<dbReference type="InterPro" id="IPR001810">
    <property type="entry name" value="F-box_dom"/>
</dbReference>
<dbReference type="InterPro" id="IPR050796">
    <property type="entry name" value="SCF_F-box_component"/>
</dbReference>
<keyword evidence="3" id="KW-1185">Reference proteome</keyword>
<reference evidence="2" key="1">
    <citation type="submission" date="2022-07" db="EMBL/GenBank/DDBJ databases">
        <authorList>
            <person name="Macas J."/>
            <person name="Novak P."/>
            <person name="Neumann P."/>
        </authorList>
    </citation>
    <scope>NUCLEOTIDE SEQUENCE</scope>
</reference>
<dbReference type="Pfam" id="PF12937">
    <property type="entry name" value="F-box-like"/>
    <property type="match status" value="1"/>
</dbReference>
<protein>
    <recommendedName>
        <fullName evidence="1">F-box domain-containing protein</fullName>
    </recommendedName>
</protein>
<dbReference type="EMBL" id="CAMAPE010000008">
    <property type="protein sequence ID" value="CAH9072238.1"/>
    <property type="molecule type" value="Genomic_DNA"/>
</dbReference>
<comment type="caution">
    <text evidence="2">The sequence shown here is derived from an EMBL/GenBank/DDBJ whole genome shotgun (WGS) entry which is preliminary data.</text>
</comment>
<dbReference type="Proteomes" id="UP001152484">
    <property type="component" value="Unassembled WGS sequence"/>
</dbReference>
<name>A0A9P0YR57_CUSEU</name>
<dbReference type="OrthoDB" id="1894463at2759"/>
<feature type="domain" description="F-box" evidence="1">
    <location>
        <begin position="33"/>
        <end position="73"/>
    </location>
</feature>
<evidence type="ECO:0000313" key="3">
    <source>
        <dbReference type="Proteomes" id="UP001152484"/>
    </source>
</evidence>
<accession>A0A9P0YR57</accession>
<evidence type="ECO:0000259" key="1">
    <source>
        <dbReference type="SMART" id="SM00256"/>
    </source>
</evidence>
<dbReference type="SMART" id="SM00256">
    <property type="entry name" value="FBOX"/>
    <property type="match status" value="1"/>
</dbReference>
<dbReference type="InterPro" id="IPR036047">
    <property type="entry name" value="F-box-like_dom_sf"/>
</dbReference>
<dbReference type="InterPro" id="IPR017451">
    <property type="entry name" value="F-box-assoc_interact_dom"/>
</dbReference>
<gene>
    <name evidence="2" type="ORF">CEURO_LOCUS4249</name>
</gene>
<dbReference type="NCBIfam" id="TIGR01640">
    <property type="entry name" value="F_box_assoc_1"/>
    <property type="match status" value="1"/>
</dbReference>
<evidence type="ECO:0000313" key="2">
    <source>
        <dbReference type="EMBL" id="CAH9072238.1"/>
    </source>
</evidence>
<dbReference type="Gene3D" id="1.20.1280.50">
    <property type="match status" value="1"/>
</dbReference>
<dbReference type="PANTHER" id="PTHR31672:SF13">
    <property type="entry name" value="F-BOX PROTEIN CPR30-LIKE"/>
    <property type="match status" value="1"/>
</dbReference>
<dbReference type="AlphaFoldDB" id="A0A9P0YR57"/>
<organism evidence="2 3">
    <name type="scientific">Cuscuta europaea</name>
    <name type="common">European dodder</name>
    <dbReference type="NCBI Taxonomy" id="41803"/>
    <lineage>
        <taxon>Eukaryota</taxon>
        <taxon>Viridiplantae</taxon>
        <taxon>Streptophyta</taxon>
        <taxon>Embryophyta</taxon>
        <taxon>Tracheophyta</taxon>
        <taxon>Spermatophyta</taxon>
        <taxon>Magnoliopsida</taxon>
        <taxon>eudicotyledons</taxon>
        <taxon>Gunneridae</taxon>
        <taxon>Pentapetalae</taxon>
        <taxon>asterids</taxon>
        <taxon>lamiids</taxon>
        <taxon>Solanales</taxon>
        <taxon>Convolvulaceae</taxon>
        <taxon>Cuscuteae</taxon>
        <taxon>Cuscuta</taxon>
        <taxon>Cuscuta subgen. Cuscuta</taxon>
    </lineage>
</organism>
<proteinExistence type="predicted"/>
<dbReference type="SUPFAM" id="SSF81383">
    <property type="entry name" value="F-box domain"/>
    <property type="match status" value="1"/>
</dbReference>
<sequence>MDLPKPKRRSNRLLLKQKKEVAEDEPKNGFGCLPPEIAKDILSRLPNVKSIFQFRSVCRSWELWSHDSHVFRMHFSRSSSTRPKLLYFYSLLENELHFVEFSDINEKGLIASKIENAFVDLTPRSFSVLGSFNGIMFLRDVCNFKWKCLYNSFTRDYKLVPEVDSEYYRLSYSYWVACHPVTQEYKVFAMRTVLGLTELRSIAYVYSLSRNEWTRLGEFPFKVEDRSRNQGVLVNGRLHCVTVKNEGKLSLLPNITSIDIMNYSVKEVPMPAEVIFRNSKRSQLVVLGGCLSVGVRRVDSRVHIWVMKTYGMESSWVKQYVFGSEFLKFDRNWRSHGDEMLRIVCLLNNEEILLAYDEREQGTLIAYNFVTKGYKTLTFGGTLPTTSCRAIFDSCCWSA</sequence>
<dbReference type="PANTHER" id="PTHR31672">
    <property type="entry name" value="BNACNNG10540D PROTEIN"/>
    <property type="match status" value="1"/>
</dbReference>